<evidence type="ECO:0000256" key="9">
    <source>
        <dbReference type="ARBA" id="ARBA00023242"/>
    </source>
</evidence>
<dbReference type="CDD" id="cd14342">
    <property type="entry name" value="UBA_TAP-C"/>
    <property type="match status" value="1"/>
</dbReference>
<keyword evidence="4" id="KW-0813">Transport</keyword>
<keyword evidence="7" id="KW-0677">Repeat</keyword>
<comment type="similarity">
    <text evidence="3">Belongs to the NXF family.</text>
</comment>
<dbReference type="Pfam" id="PF03943">
    <property type="entry name" value="TAP_C"/>
    <property type="match status" value="1"/>
</dbReference>
<comment type="subcellular location">
    <subcellularLocation>
        <location evidence="2">Cytoplasm</location>
    </subcellularLocation>
    <subcellularLocation>
        <location evidence="1">Nucleus</location>
    </subcellularLocation>
</comment>
<evidence type="ECO:0000256" key="6">
    <source>
        <dbReference type="ARBA" id="ARBA00022614"/>
    </source>
</evidence>
<dbReference type="Gene3D" id="3.30.70.330">
    <property type="match status" value="2"/>
</dbReference>
<dbReference type="FunFam" id="1.10.8.10:FF:000018">
    <property type="entry name" value="Nuclear RNA export factor 1"/>
    <property type="match status" value="1"/>
</dbReference>
<dbReference type="AlphaFoldDB" id="A0A5N4C1B2"/>
<sequence>MRKHLCEQQTAFNGILSGLSATQKDMARLFSHEKARFTMQYDERGWIRHSAPYAIPPSHWRGNFQEGDQTHVNMETEEKPPERRVERSRRAETMGSWFKITIPFGIKYEEKWLLNLIQKHCSVPFTPVEFHYKKMQAQFFVENANIAFALKNVSGKICTDNNERISVFVDPCDAPYSMRKELQSEKVEQIKLTMNKLFDASQAFLNSQRLCFGSGMAIAVILGQIRGENMPKILSLDLSNKRLCQLGGQSDAIQNASDIKNLNVSSSEEEIQKLEVWDICAPYAIPPSHWRGNFQEGDQTHVNMETEEKPPERRVERSRRAETMGSWFKITIPFGIKYEEKWLLNLIQKHCSVPFTPVEFHYKKMQAQFFVENANIAFALKNVSGKICTDNNERISVFVDPCDAPYSMRKELQSEKVEQIKLTMNKLFDASQAFLNSQRLCFGSGMAIAVILGQIRGENMPKILSLDLSNKRLCQLGGQSDAIQNASDIKNLNVSSSEAKSSGELDKGQRLEQDGMCADKNPLCTTYPDKSTNISPFSLCIVNDELFVRDASPSEPQSAFSIPVPTLTSSSVHTGSREQQEMVQAFSTQSGMKLEWAQKCLQDNDWNYTRAGQVFTTLKAEGKIPEEAFKQIP</sequence>
<dbReference type="InterPro" id="IPR012677">
    <property type="entry name" value="Nucleotide-bd_a/b_plait_sf"/>
</dbReference>
<evidence type="ECO:0000256" key="1">
    <source>
        <dbReference type="ARBA" id="ARBA00004123"/>
    </source>
</evidence>
<evidence type="ECO:0000256" key="3">
    <source>
        <dbReference type="ARBA" id="ARBA00009285"/>
    </source>
</evidence>
<evidence type="ECO:0000256" key="5">
    <source>
        <dbReference type="ARBA" id="ARBA00022490"/>
    </source>
</evidence>
<dbReference type="SUPFAM" id="SSF54928">
    <property type="entry name" value="RNA-binding domain, RBD"/>
    <property type="match status" value="2"/>
</dbReference>
<dbReference type="FunFam" id="3.30.70.330:FF:000165">
    <property type="entry name" value="nuclear RNA export factor 1"/>
    <property type="match status" value="2"/>
</dbReference>
<dbReference type="GO" id="GO:0005737">
    <property type="term" value="C:cytoplasm"/>
    <property type="evidence" value="ECO:0007669"/>
    <property type="project" value="UniProtKB-SubCell"/>
</dbReference>
<dbReference type="InterPro" id="IPR032675">
    <property type="entry name" value="LRR_dom_sf"/>
</dbReference>
<evidence type="ECO:0000313" key="11">
    <source>
        <dbReference type="EMBL" id="KAB1252656.1"/>
    </source>
</evidence>
<dbReference type="InterPro" id="IPR035979">
    <property type="entry name" value="RBD_domain_sf"/>
</dbReference>
<protein>
    <submittedName>
        <fullName evidence="11">Nuclear RNA export factor 3</fullName>
    </submittedName>
</protein>
<dbReference type="InterPro" id="IPR015245">
    <property type="entry name" value="Tap_RNA-bd"/>
</dbReference>
<dbReference type="InterPro" id="IPR009060">
    <property type="entry name" value="UBA-like_sf"/>
</dbReference>
<dbReference type="Pfam" id="PF09162">
    <property type="entry name" value="Tap-RNA_bind"/>
    <property type="match status" value="2"/>
</dbReference>
<feature type="domain" description="TAP-C" evidence="10">
    <location>
        <begin position="577"/>
        <end position="632"/>
    </location>
</feature>
<reference evidence="11 12" key="1">
    <citation type="journal article" date="2019" name="Mol. Ecol. Resour.">
        <title>Improving Illumina assemblies with Hi-C and long reads: an example with the North African dromedary.</title>
        <authorList>
            <person name="Elbers J.P."/>
            <person name="Rogers M.F."/>
            <person name="Perelman P.L."/>
            <person name="Proskuryakova A.A."/>
            <person name="Serdyukova N.A."/>
            <person name="Johnson W.E."/>
            <person name="Horin P."/>
            <person name="Corander J."/>
            <person name="Murphy D."/>
            <person name="Burger P.A."/>
        </authorList>
    </citation>
    <scope>NUCLEOTIDE SEQUENCE [LARGE SCALE GENOMIC DNA]</scope>
    <source>
        <strain evidence="11">Drom800</strain>
        <tissue evidence="11">Blood</tissue>
    </source>
</reference>
<keyword evidence="6" id="KW-0433">Leucine-rich repeat</keyword>
<proteinExistence type="inferred from homology"/>
<dbReference type="EMBL" id="JWIN03000037">
    <property type="protein sequence ID" value="KAB1252656.1"/>
    <property type="molecule type" value="Genomic_DNA"/>
</dbReference>
<dbReference type="Gene3D" id="3.80.10.10">
    <property type="entry name" value="Ribonuclease Inhibitor"/>
    <property type="match status" value="2"/>
</dbReference>
<evidence type="ECO:0000256" key="8">
    <source>
        <dbReference type="ARBA" id="ARBA00022816"/>
    </source>
</evidence>
<dbReference type="GO" id="GO:0016973">
    <property type="term" value="P:poly(A)+ mRNA export from nucleus"/>
    <property type="evidence" value="ECO:0007669"/>
    <property type="project" value="TreeGrafter"/>
</dbReference>
<dbReference type="InterPro" id="IPR005637">
    <property type="entry name" value="TAP_C_dom"/>
</dbReference>
<dbReference type="Gene3D" id="1.10.8.10">
    <property type="entry name" value="DNA helicase RuvA subunit, C-terminal domain"/>
    <property type="match status" value="1"/>
</dbReference>
<dbReference type="PROSITE" id="PS51281">
    <property type="entry name" value="TAP_C"/>
    <property type="match status" value="1"/>
</dbReference>
<dbReference type="SMART" id="SM00804">
    <property type="entry name" value="TAP_C"/>
    <property type="match status" value="1"/>
</dbReference>
<evidence type="ECO:0000259" key="10">
    <source>
        <dbReference type="PROSITE" id="PS51281"/>
    </source>
</evidence>
<dbReference type="GO" id="GO:0005634">
    <property type="term" value="C:nucleus"/>
    <property type="evidence" value="ECO:0007669"/>
    <property type="project" value="UniProtKB-SubCell"/>
</dbReference>
<evidence type="ECO:0000256" key="2">
    <source>
        <dbReference type="ARBA" id="ARBA00004496"/>
    </source>
</evidence>
<evidence type="ECO:0000256" key="4">
    <source>
        <dbReference type="ARBA" id="ARBA00022448"/>
    </source>
</evidence>
<evidence type="ECO:0000313" key="12">
    <source>
        <dbReference type="Proteomes" id="UP000299084"/>
    </source>
</evidence>
<dbReference type="PANTHER" id="PTHR10662">
    <property type="entry name" value="NUCLEAR RNA EXPORT FACTOR"/>
    <property type="match status" value="1"/>
</dbReference>
<dbReference type="SUPFAM" id="SSF46934">
    <property type="entry name" value="UBA-like"/>
    <property type="match status" value="1"/>
</dbReference>
<name>A0A5N4C1B2_CAMDR</name>
<dbReference type="GO" id="GO:0003723">
    <property type="term" value="F:RNA binding"/>
    <property type="evidence" value="ECO:0007669"/>
    <property type="project" value="InterPro"/>
</dbReference>
<comment type="caution">
    <text evidence="11">The sequence shown here is derived from an EMBL/GenBank/DDBJ whole genome shotgun (WGS) entry which is preliminary data.</text>
</comment>
<evidence type="ECO:0000256" key="7">
    <source>
        <dbReference type="ARBA" id="ARBA00022737"/>
    </source>
</evidence>
<keyword evidence="5" id="KW-0963">Cytoplasm</keyword>
<dbReference type="Proteomes" id="UP000299084">
    <property type="component" value="Unassembled WGS sequence"/>
</dbReference>
<dbReference type="PANTHER" id="PTHR10662:SF12">
    <property type="entry name" value="NUCLEAR RNA EXPORT FACTOR 3"/>
    <property type="match status" value="1"/>
</dbReference>
<dbReference type="Pfam" id="PF24048">
    <property type="entry name" value="LRR_NXF1-5"/>
    <property type="match status" value="2"/>
</dbReference>
<keyword evidence="8" id="KW-0509">mRNA transport</keyword>
<dbReference type="InterPro" id="IPR057125">
    <property type="entry name" value="NXF1/2/3/5-like_LRR"/>
</dbReference>
<gene>
    <name evidence="11" type="ORF">Cadr_000002975</name>
</gene>
<accession>A0A5N4C1B2</accession>
<dbReference type="InterPro" id="IPR030217">
    <property type="entry name" value="NXF_fam"/>
</dbReference>
<keyword evidence="9" id="KW-0539">Nucleus</keyword>
<keyword evidence="12" id="KW-1185">Reference proteome</keyword>
<organism evidence="11 12">
    <name type="scientific">Camelus dromedarius</name>
    <name type="common">Dromedary</name>
    <name type="synonym">Arabian camel</name>
    <dbReference type="NCBI Taxonomy" id="9838"/>
    <lineage>
        <taxon>Eukaryota</taxon>
        <taxon>Metazoa</taxon>
        <taxon>Chordata</taxon>
        <taxon>Craniata</taxon>
        <taxon>Vertebrata</taxon>
        <taxon>Euteleostomi</taxon>
        <taxon>Mammalia</taxon>
        <taxon>Eutheria</taxon>
        <taxon>Laurasiatheria</taxon>
        <taxon>Artiodactyla</taxon>
        <taxon>Tylopoda</taxon>
        <taxon>Camelidae</taxon>
        <taxon>Camelus</taxon>
    </lineage>
</organism>